<evidence type="ECO:0000313" key="12">
    <source>
        <dbReference type="Proteomes" id="UP001187315"/>
    </source>
</evidence>
<dbReference type="GO" id="GO:0097320">
    <property type="term" value="P:plasma membrane tubulation"/>
    <property type="evidence" value="ECO:0007669"/>
    <property type="project" value="TreeGrafter"/>
</dbReference>
<evidence type="ECO:0000313" key="11">
    <source>
        <dbReference type="EMBL" id="KAK2825127.1"/>
    </source>
</evidence>
<dbReference type="GO" id="GO:0006911">
    <property type="term" value="P:phagocytosis, engulfment"/>
    <property type="evidence" value="ECO:0007669"/>
    <property type="project" value="TreeGrafter"/>
</dbReference>
<evidence type="ECO:0000256" key="9">
    <source>
        <dbReference type="SAM" id="Phobius"/>
    </source>
</evidence>
<feature type="compositionally biased region" description="Basic and acidic residues" evidence="8">
    <location>
        <begin position="438"/>
        <end position="451"/>
    </location>
</feature>
<dbReference type="GO" id="GO:0012505">
    <property type="term" value="C:endomembrane system"/>
    <property type="evidence" value="ECO:0007669"/>
    <property type="project" value="UniProtKB-SubCell"/>
</dbReference>
<feature type="region of interest" description="Disordered" evidence="8">
    <location>
        <begin position="379"/>
        <end position="463"/>
    </location>
</feature>
<dbReference type="GO" id="GO:0071800">
    <property type="term" value="P:podosome assembly"/>
    <property type="evidence" value="ECO:0007669"/>
    <property type="project" value="TreeGrafter"/>
</dbReference>
<dbReference type="PANTHER" id="PTHR46514">
    <property type="entry name" value="AMPHIPHYSIN"/>
    <property type="match status" value="1"/>
</dbReference>
<keyword evidence="3" id="KW-0728">SH3 domain</keyword>
<keyword evidence="9" id="KW-1133">Transmembrane helix</keyword>
<keyword evidence="6 9" id="KW-0472">Membrane</keyword>
<evidence type="ECO:0000256" key="4">
    <source>
        <dbReference type="ARBA" id="ARBA00022490"/>
    </source>
</evidence>
<dbReference type="EMBL" id="JAVHJS010000020">
    <property type="protein sequence ID" value="KAK2825127.1"/>
    <property type="molecule type" value="Genomic_DNA"/>
</dbReference>
<comment type="caution">
    <text evidence="11">The sequence shown here is derived from an EMBL/GenBank/DDBJ whole genome shotgun (WGS) entry which is preliminary data.</text>
</comment>
<keyword evidence="5 7" id="KW-0175">Coiled coil</keyword>
<comment type="subcellular location">
    <subcellularLocation>
        <location evidence="2">Cytoplasm</location>
    </subcellularLocation>
    <subcellularLocation>
        <location evidence="1">Endomembrane system</location>
    </subcellularLocation>
</comment>
<evidence type="ECO:0000256" key="7">
    <source>
        <dbReference type="SAM" id="Coils"/>
    </source>
</evidence>
<evidence type="ECO:0000256" key="3">
    <source>
        <dbReference type="ARBA" id="ARBA00022443"/>
    </source>
</evidence>
<dbReference type="AlphaFoldDB" id="A0AA88LX90"/>
<keyword evidence="12" id="KW-1185">Reference proteome</keyword>
<dbReference type="InterPro" id="IPR027267">
    <property type="entry name" value="AH/BAR_dom_sf"/>
</dbReference>
<keyword evidence="4" id="KW-0963">Cytoplasm</keyword>
<dbReference type="InterPro" id="IPR003005">
    <property type="entry name" value="Amphiphysin"/>
</dbReference>
<organism evidence="11 12">
    <name type="scientific">Tachysurus vachellii</name>
    <name type="common">Darkbarbel catfish</name>
    <name type="synonym">Pelteobagrus vachellii</name>
    <dbReference type="NCBI Taxonomy" id="175792"/>
    <lineage>
        <taxon>Eukaryota</taxon>
        <taxon>Metazoa</taxon>
        <taxon>Chordata</taxon>
        <taxon>Craniata</taxon>
        <taxon>Vertebrata</taxon>
        <taxon>Euteleostomi</taxon>
        <taxon>Actinopterygii</taxon>
        <taxon>Neopterygii</taxon>
        <taxon>Teleostei</taxon>
        <taxon>Ostariophysi</taxon>
        <taxon>Siluriformes</taxon>
        <taxon>Bagridae</taxon>
        <taxon>Tachysurus</taxon>
    </lineage>
</organism>
<gene>
    <name evidence="11" type="ORF">Q7C36_019054</name>
</gene>
<dbReference type="GO" id="GO:0005737">
    <property type="term" value="C:cytoplasm"/>
    <property type="evidence" value="ECO:0007669"/>
    <property type="project" value="UniProtKB-SubCell"/>
</dbReference>
<feature type="compositionally biased region" description="Polar residues" evidence="8">
    <location>
        <begin position="426"/>
        <end position="437"/>
    </location>
</feature>
<dbReference type="SMART" id="SM00721">
    <property type="entry name" value="BAR"/>
    <property type="match status" value="1"/>
</dbReference>
<dbReference type="PANTHER" id="PTHR46514:SF1">
    <property type="entry name" value="BRIDGING INTEGRATOR 2"/>
    <property type="match status" value="1"/>
</dbReference>
<dbReference type="SUPFAM" id="SSF103657">
    <property type="entry name" value="BAR/IMD domain-like"/>
    <property type="match status" value="1"/>
</dbReference>
<proteinExistence type="predicted"/>
<name>A0AA88LX90_TACVA</name>
<reference evidence="11" key="1">
    <citation type="submission" date="2023-08" db="EMBL/GenBank/DDBJ databases">
        <title>Pelteobagrus vachellii genome.</title>
        <authorList>
            <person name="Liu H."/>
        </authorList>
    </citation>
    <scope>NUCLEOTIDE SEQUENCE</scope>
    <source>
        <strain evidence="11">PRFRI_2022a</strain>
        <tissue evidence="11">Muscle</tissue>
    </source>
</reference>
<dbReference type="PROSITE" id="PS51021">
    <property type="entry name" value="BAR"/>
    <property type="match status" value="1"/>
</dbReference>
<dbReference type="GO" id="GO:0002102">
    <property type="term" value="C:podosome"/>
    <property type="evidence" value="ECO:0007669"/>
    <property type="project" value="TreeGrafter"/>
</dbReference>
<keyword evidence="9" id="KW-0812">Transmembrane</keyword>
<dbReference type="GO" id="GO:0001891">
    <property type="term" value="C:phagocytic cup"/>
    <property type="evidence" value="ECO:0007669"/>
    <property type="project" value="TreeGrafter"/>
</dbReference>
<accession>A0AA88LX90</accession>
<evidence type="ECO:0000256" key="6">
    <source>
        <dbReference type="ARBA" id="ARBA00023136"/>
    </source>
</evidence>
<feature type="domain" description="BAR" evidence="10">
    <location>
        <begin position="97"/>
        <end position="313"/>
    </location>
</feature>
<evidence type="ECO:0000256" key="5">
    <source>
        <dbReference type="ARBA" id="ARBA00023054"/>
    </source>
</evidence>
<dbReference type="Proteomes" id="UP001187315">
    <property type="component" value="Unassembled WGS sequence"/>
</dbReference>
<dbReference type="Gene3D" id="1.20.1270.60">
    <property type="entry name" value="Arfaptin homology (AH) domain/BAR domain"/>
    <property type="match status" value="1"/>
</dbReference>
<evidence type="ECO:0000256" key="1">
    <source>
        <dbReference type="ARBA" id="ARBA00004308"/>
    </source>
</evidence>
<dbReference type="FunFam" id="1.20.1270.60:FF:000013">
    <property type="entry name" value="Amphiphysin isoform 2"/>
    <property type="match status" value="1"/>
</dbReference>
<feature type="transmembrane region" description="Helical" evidence="9">
    <location>
        <begin position="532"/>
        <end position="555"/>
    </location>
</feature>
<evidence type="ECO:0000256" key="8">
    <source>
        <dbReference type="SAM" id="MobiDB-lite"/>
    </source>
</evidence>
<dbReference type="GO" id="GO:0005543">
    <property type="term" value="F:phospholipid binding"/>
    <property type="evidence" value="ECO:0007669"/>
    <property type="project" value="TreeGrafter"/>
</dbReference>
<evidence type="ECO:0000259" key="10">
    <source>
        <dbReference type="PROSITE" id="PS51021"/>
    </source>
</evidence>
<dbReference type="InterPro" id="IPR004148">
    <property type="entry name" value="BAR_dom"/>
</dbReference>
<dbReference type="PRINTS" id="PR01251">
    <property type="entry name" value="AMPHIPHYSIN"/>
</dbReference>
<sequence>MLTEYFTQEPVVQLGPKFKEFQRAHIFGGEGRAHEVLVLKGWNNWSCSNKELRGVEKSVKIMAERKSSTSPNLQSKGGAGKFAKQVQRKFSRAQEKVLQTFSKSEETRDAQFELYVQNFQDQQSDGHRIYKDLKAYLNAVRVMRDASSRLFQSLFDVYELEWEGAEDLGAVVEGEDLLWNDYEAKLRDQALLTIESYMSQFPDIRERVAKRGRKRVDYDSTRHNLESLQNAKKRDDVKINKAEEEMKMTKTIFEDMNTELKDELPLLYDSRIGCYVTVFQAISDLRDIFYKEMSQNNKDLQNIMINLKSQHPDKSFVVKTFSRGTLKRRSLKDALSPRSMRASFSELHLTYSSRGTLRRGQSSSFRSDKGKYEPYIPEVLASPARPKPPMNSDCGVSDTDASSPNEHNTEVERTASTAHVPLLDGTETSGSVLSTTNKDAKEENEGTETKESNSLPASEQDGERMSLEIKGDSFSETGDENKQDLNINYSEKVNTKCFRFLSTIFMMATTSAFNFTEMVATTVAPNHRDSAIIGVVILLVLCTLAGLVYLLYHYLCHNKGIYRTTGEAAPGVDPDQVYQDTITENKEYFI</sequence>
<evidence type="ECO:0000256" key="2">
    <source>
        <dbReference type="ARBA" id="ARBA00004496"/>
    </source>
</evidence>
<feature type="coiled-coil region" evidence="7">
    <location>
        <begin position="225"/>
        <end position="259"/>
    </location>
</feature>
<dbReference type="Pfam" id="PF03114">
    <property type="entry name" value="BAR"/>
    <property type="match status" value="1"/>
</dbReference>
<protein>
    <recommendedName>
        <fullName evidence="10">BAR domain-containing protein</fullName>
    </recommendedName>
</protein>